<keyword evidence="1" id="KW-0732">Signal</keyword>
<dbReference type="eggNOG" id="ENOG502TG16">
    <property type="taxonomic scope" value="Eukaryota"/>
</dbReference>
<keyword evidence="4" id="KW-1185">Reference proteome</keyword>
<dbReference type="Proteomes" id="UP000008068">
    <property type="component" value="Unassembled WGS sequence"/>
</dbReference>
<dbReference type="PANTHER" id="PTHR21447">
    <property type="entry name" value="RING-TYPE DOMAIN-CONTAINING PROTEIN-RELATED"/>
    <property type="match status" value="1"/>
</dbReference>
<dbReference type="OMA" id="VANGTNC"/>
<feature type="domain" description="CUB-like" evidence="2">
    <location>
        <begin position="22"/>
        <end position="131"/>
    </location>
</feature>
<dbReference type="GO" id="GO:0045087">
    <property type="term" value="P:innate immune response"/>
    <property type="evidence" value="ECO:0007669"/>
    <property type="project" value="TreeGrafter"/>
</dbReference>
<evidence type="ECO:0000313" key="3">
    <source>
        <dbReference type="EMBL" id="EGT42619.1"/>
    </source>
</evidence>
<evidence type="ECO:0000313" key="4">
    <source>
        <dbReference type="Proteomes" id="UP000008068"/>
    </source>
</evidence>
<feature type="chain" id="PRO_5003403492" description="CUB-like domain-containing protein" evidence="1">
    <location>
        <begin position="20"/>
        <end position="490"/>
    </location>
</feature>
<dbReference type="FunCoup" id="G0MRU1">
    <property type="interactions" value="232"/>
</dbReference>
<accession>G0MRU1</accession>
<evidence type="ECO:0000256" key="1">
    <source>
        <dbReference type="SAM" id="SignalP"/>
    </source>
</evidence>
<dbReference type="EMBL" id="GL379809">
    <property type="protein sequence ID" value="EGT42619.1"/>
    <property type="molecule type" value="Genomic_DNA"/>
</dbReference>
<evidence type="ECO:0000259" key="2">
    <source>
        <dbReference type="Pfam" id="PF02408"/>
    </source>
</evidence>
<dbReference type="AlphaFoldDB" id="G0MRU1"/>
<gene>
    <name evidence="3" type="ORF">CAEBREN_21752</name>
</gene>
<dbReference type="OrthoDB" id="5791243at2759"/>
<dbReference type="Pfam" id="PF02408">
    <property type="entry name" value="CUB_2"/>
    <property type="match status" value="1"/>
</dbReference>
<dbReference type="GO" id="GO:0045121">
    <property type="term" value="C:membrane raft"/>
    <property type="evidence" value="ECO:0007669"/>
    <property type="project" value="TreeGrafter"/>
</dbReference>
<sequence length="490" mass="54354">MLKLASLLLILACAKGVLGTVCPTTAISPANLPGTFPINSKNLTTIDKGTNCTVQFTIPNGYVLLVKFSVDFQSDLDTVTLFDHTNYPKYELVHTGKIFYDSPFYFPSNKAGVEIVSVSGKTRFFMSYSFQLLNNFQRVMKNTGDYFPASNVAGNFYYTISASSLNEKVIVNFGQGAGTKIDPLLEEYYVYDGDNINTAPYLGDLSDIGQLMKASSGRSLSIVNFFGSKSSAVILGNDASTVKGFSKYRVITTTITSRITGNFSDLTLTNGGAYTFICLDCSNFYWNKLNFDSLGTFNTGFITFQGQTPTHKREKLIKYEHMTFLSNQLPQLIPSNVFTVNFYKSTFSFAFNTGTDDSEWKKPYDGRKGYIFSPNLWTPSTNNNFNYEFRDNSQLYNFTLNMMKMRFPVSTDQMTLKIGSGTSGNPAVNNLYPRDQSSNGKVMSNGNYMQVGLSASANANIRLSFEMQKVSSASTLGVMVSVVLAMFYNL</sequence>
<dbReference type="PANTHER" id="PTHR21447:SF7">
    <property type="entry name" value="CUB-LIKE DOMAIN-CONTAINING PROTEIN"/>
    <property type="match status" value="1"/>
</dbReference>
<name>G0MRU1_CAEBE</name>
<feature type="signal peptide" evidence="1">
    <location>
        <begin position="1"/>
        <end position="19"/>
    </location>
</feature>
<proteinExistence type="predicted"/>
<dbReference type="InParanoid" id="G0MRU1"/>
<dbReference type="InterPro" id="IPR003366">
    <property type="entry name" value="CUB-like_dom"/>
</dbReference>
<dbReference type="HOGENOM" id="CLU_022349_2_0_1"/>
<reference evidence="4" key="1">
    <citation type="submission" date="2011-07" db="EMBL/GenBank/DDBJ databases">
        <authorList>
            <consortium name="Caenorhabditis brenneri Sequencing and Analysis Consortium"/>
            <person name="Wilson R.K."/>
        </authorList>
    </citation>
    <scope>NUCLEOTIDE SEQUENCE [LARGE SCALE GENOMIC DNA]</scope>
    <source>
        <strain evidence="4">PB2801</strain>
    </source>
</reference>
<protein>
    <recommendedName>
        <fullName evidence="2">CUB-like domain-containing protein</fullName>
    </recommendedName>
</protein>
<organism evidence="4">
    <name type="scientific">Caenorhabditis brenneri</name>
    <name type="common">Nematode worm</name>
    <dbReference type="NCBI Taxonomy" id="135651"/>
    <lineage>
        <taxon>Eukaryota</taxon>
        <taxon>Metazoa</taxon>
        <taxon>Ecdysozoa</taxon>
        <taxon>Nematoda</taxon>
        <taxon>Chromadorea</taxon>
        <taxon>Rhabditida</taxon>
        <taxon>Rhabditina</taxon>
        <taxon>Rhabditomorpha</taxon>
        <taxon>Rhabditoidea</taxon>
        <taxon>Rhabditidae</taxon>
        <taxon>Peloderinae</taxon>
        <taxon>Caenorhabditis</taxon>
    </lineage>
</organism>
<dbReference type="STRING" id="135651.G0MRU1"/>